<gene>
    <name evidence="1" type="ORF">L0661_11015</name>
</gene>
<proteinExistence type="predicted"/>
<comment type="caution">
    <text evidence="1">The sequence shown here is derived from an EMBL/GenBank/DDBJ whole genome shotgun (WGS) entry which is preliminary data.</text>
</comment>
<reference evidence="1" key="1">
    <citation type="submission" date="2022-01" db="EMBL/GenBank/DDBJ databases">
        <title>Novel species in genus Dyadobacter.</title>
        <authorList>
            <person name="Ma C."/>
        </authorList>
    </citation>
    <scope>NUCLEOTIDE SEQUENCE</scope>
    <source>
        <strain evidence="1">CY357</strain>
    </source>
</reference>
<dbReference type="AlphaFoldDB" id="A0A9X1QFJ4"/>
<dbReference type="EMBL" id="JAKFFV010000005">
    <property type="protein sequence ID" value="MCF2498844.1"/>
    <property type="molecule type" value="Genomic_DNA"/>
</dbReference>
<dbReference type="Gene3D" id="2.40.160.130">
    <property type="entry name" value="Capsule assembly protein Wzi"/>
    <property type="match status" value="1"/>
</dbReference>
<sequence>MLSGATDNTPFWAHANQNGNVPMDGNFGLASVGVYKVYNPHNPRTFQWSAGLQGIASYGKSGNAFLSDAYIAARIGKLEILAGQKNNVVGLMDTTMTSGSLSVSGNSRPFPRLQISLPEYLPLYFTKNFVALKFSYSEGYLGSSRLNYGVERNISYTYFHQKSLYFRFGPEHGRLKIHAGANHQAMWGGEDKITPLYELEPLNAYWHTISGKTLNYNKVGYHFGTVDIGAEWRGRTWSYFAYRQNIYETGSLFHIINFEDGLNGIRMKRIKPLPAGSTAFAFQSFLLEAVGTNNQTNKSPLSGLAIYEKGNYYNSYIYQRGWSYFNRGIGTPLAPSSGMTRPSLPVTGSEFTNNNRFWAFHTGVTATWQKTYFGLRGTYSRNSGSLLSPFESLKEQVSLSLTAEKNIKLLNGCSVFSNLTTDFGQLYPTSHGLIIGLRKSGFLD</sequence>
<dbReference type="InterPro" id="IPR038636">
    <property type="entry name" value="Wzi_sf"/>
</dbReference>
<dbReference type="Proteomes" id="UP001139411">
    <property type="component" value="Unassembled WGS sequence"/>
</dbReference>
<name>A0A9X1QFJ4_9BACT</name>
<evidence type="ECO:0000313" key="2">
    <source>
        <dbReference type="Proteomes" id="UP001139411"/>
    </source>
</evidence>
<organism evidence="1 2">
    <name type="scientific">Dyadobacter chenhuakuii</name>
    <dbReference type="NCBI Taxonomy" id="2909339"/>
    <lineage>
        <taxon>Bacteria</taxon>
        <taxon>Pseudomonadati</taxon>
        <taxon>Bacteroidota</taxon>
        <taxon>Cytophagia</taxon>
        <taxon>Cytophagales</taxon>
        <taxon>Spirosomataceae</taxon>
        <taxon>Dyadobacter</taxon>
    </lineage>
</organism>
<dbReference type="RefSeq" id="WP_235177804.1">
    <property type="nucleotide sequence ID" value="NZ_JAKFFV010000005.1"/>
</dbReference>
<protein>
    <submittedName>
        <fullName evidence="1">Capsule assembly Wzi family protein</fullName>
    </submittedName>
</protein>
<accession>A0A9X1QFJ4</accession>
<evidence type="ECO:0000313" key="1">
    <source>
        <dbReference type="EMBL" id="MCF2498844.1"/>
    </source>
</evidence>